<evidence type="ECO:0000256" key="1">
    <source>
        <dbReference type="ARBA" id="ARBA00023235"/>
    </source>
</evidence>
<dbReference type="OrthoDB" id="3185623at2"/>
<dbReference type="SUPFAM" id="SSF51658">
    <property type="entry name" value="Xylose isomerase-like"/>
    <property type="match status" value="1"/>
</dbReference>
<dbReference type="GO" id="GO:0034015">
    <property type="term" value="F:L-ribulose-5-phosphate 3-epimerase activity"/>
    <property type="evidence" value="ECO:0007669"/>
    <property type="project" value="TreeGrafter"/>
</dbReference>
<dbReference type="NCBIfam" id="TIGR00542">
    <property type="entry name" value="hxl6Piso_put"/>
    <property type="match status" value="1"/>
</dbReference>
<dbReference type="NCBIfam" id="NF009689">
    <property type="entry name" value="PRK13210.1"/>
    <property type="match status" value="1"/>
</dbReference>
<dbReference type="PANTHER" id="PTHR43489:SF1">
    <property type="entry name" value="L-RIBULOSE-5-PHOSPHATE 3-EPIMERASE SGBU-RELATED"/>
    <property type="match status" value="1"/>
</dbReference>
<dbReference type="NCBIfam" id="NF009688">
    <property type="entry name" value="PRK13209.1"/>
    <property type="match status" value="1"/>
</dbReference>
<organism evidence="4 5">
    <name type="scientific">Enterococcus columbae DSM 7374 = ATCC 51263</name>
    <dbReference type="NCBI Taxonomy" id="1121865"/>
    <lineage>
        <taxon>Bacteria</taxon>
        <taxon>Bacillati</taxon>
        <taxon>Bacillota</taxon>
        <taxon>Bacilli</taxon>
        <taxon>Lactobacillales</taxon>
        <taxon>Enterococcaceae</taxon>
        <taxon>Enterococcus</taxon>
    </lineage>
</organism>
<comment type="caution">
    <text evidence="4">The sequence shown here is derived from an EMBL/GenBank/DDBJ whole genome shotgun (WGS) entry which is preliminary data.</text>
</comment>
<gene>
    <name evidence="4" type="ORF">I568_02016</name>
</gene>
<protein>
    <recommendedName>
        <fullName evidence="2">L-ribulose-5-phosphate 3-epimerase</fullName>
    </recommendedName>
</protein>
<keyword evidence="1" id="KW-0413">Isomerase</keyword>
<evidence type="ECO:0000259" key="3">
    <source>
        <dbReference type="Pfam" id="PF01261"/>
    </source>
</evidence>
<feature type="domain" description="Xylose isomerase-like TIM barrel" evidence="3">
    <location>
        <begin position="23"/>
        <end position="273"/>
    </location>
</feature>
<dbReference type="AlphaFoldDB" id="S0KHW9"/>
<keyword evidence="5" id="KW-1185">Reference proteome</keyword>
<sequence length="298" mass="34129">MGLLGIYEKALPKGISWYERLILAKDLGFDFVEISVDETDDRLSRLDWTKEQRQEVRQAIFETQMPILSMCLSGHRRFPFGSHEENIRQEAMVIMDKAIQLALDLGIRSIQLAGYDVYYEEKDVTTRAYFLENLQRAVSMASAKGIVLSIEIMDDPFISSITKFLKIKEQIPSPYLQVYPDLGNLSAWGENDVAYELEKGFSHINQIHLKDTLAVTKDFAGKFKEVPFGEGCVDFVGCFKTLKQLRYNGPLVIEMWSETSNNPVQEIKEAKSFILGKMQEANYLEQRTNHSTNERACV</sequence>
<reference evidence="4 5" key="1">
    <citation type="submission" date="2013-03" db="EMBL/GenBank/DDBJ databases">
        <title>The Genome Sequence of Enterococcus columbae ATCC_51263 (PacBio/Illumina hybrid assembly).</title>
        <authorList>
            <consortium name="The Broad Institute Genomics Platform"/>
            <consortium name="The Broad Institute Genome Sequencing Center for Infectious Disease"/>
            <person name="Earl A."/>
            <person name="Russ C."/>
            <person name="Gilmore M."/>
            <person name="Surin D."/>
            <person name="Walker B."/>
            <person name="Young S."/>
            <person name="Zeng Q."/>
            <person name="Gargeya S."/>
            <person name="Fitzgerald M."/>
            <person name="Haas B."/>
            <person name="Abouelleil A."/>
            <person name="Allen A.W."/>
            <person name="Alvarado L."/>
            <person name="Arachchi H.M."/>
            <person name="Berlin A.M."/>
            <person name="Chapman S.B."/>
            <person name="Gainer-Dewar J."/>
            <person name="Goldberg J."/>
            <person name="Griggs A."/>
            <person name="Gujja S."/>
            <person name="Hansen M."/>
            <person name="Howarth C."/>
            <person name="Imamovic A."/>
            <person name="Ireland A."/>
            <person name="Larimer J."/>
            <person name="McCowan C."/>
            <person name="Murphy C."/>
            <person name="Pearson M."/>
            <person name="Poon T.W."/>
            <person name="Priest M."/>
            <person name="Roberts A."/>
            <person name="Saif S."/>
            <person name="Shea T."/>
            <person name="Sisk P."/>
            <person name="Sykes S."/>
            <person name="Wortman J."/>
            <person name="Nusbaum C."/>
            <person name="Birren B."/>
        </authorList>
    </citation>
    <scope>NUCLEOTIDE SEQUENCE [LARGE SCALE GENOMIC DNA]</scope>
    <source>
        <strain evidence="4 5">ATCC 51263</strain>
    </source>
</reference>
<dbReference type="eggNOG" id="COG3623">
    <property type="taxonomic scope" value="Bacteria"/>
</dbReference>
<evidence type="ECO:0000256" key="2">
    <source>
        <dbReference type="NCBIfam" id="TIGR00542"/>
    </source>
</evidence>
<dbReference type="Proteomes" id="UP000014113">
    <property type="component" value="Unassembled WGS sequence"/>
</dbReference>
<dbReference type="RefSeq" id="WP_016183542.1">
    <property type="nucleotide sequence ID" value="NZ_JXKI01000004.1"/>
</dbReference>
<accession>S0KHW9</accession>
<dbReference type="STRING" id="1121865.OMW_01402"/>
<dbReference type="EMBL" id="ASWJ01000009">
    <property type="protein sequence ID" value="EOW80316.1"/>
    <property type="molecule type" value="Genomic_DNA"/>
</dbReference>
<dbReference type="InterPro" id="IPR050417">
    <property type="entry name" value="Sugar_Epim/Isomerase"/>
</dbReference>
<name>S0KHW9_9ENTE</name>
<dbReference type="InterPro" id="IPR013022">
    <property type="entry name" value="Xyl_isomerase-like_TIM-brl"/>
</dbReference>
<dbReference type="PANTHER" id="PTHR43489">
    <property type="entry name" value="ISOMERASE"/>
    <property type="match status" value="1"/>
</dbReference>
<dbReference type="Gene3D" id="3.20.20.150">
    <property type="entry name" value="Divalent-metal-dependent TIM barrel enzymes"/>
    <property type="match status" value="1"/>
</dbReference>
<evidence type="ECO:0000313" key="5">
    <source>
        <dbReference type="Proteomes" id="UP000014113"/>
    </source>
</evidence>
<dbReference type="Pfam" id="PF01261">
    <property type="entry name" value="AP_endonuc_2"/>
    <property type="match status" value="1"/>
</dbReference>
<proteinExistence type="predicted"/>
<dbReference type="InterPro" id="IPR036237">
    <property type="entry name" value="Xyl_isomerase-like_sf"/>
</dbReference>
<dbReference type="InterPro" id="IPR004560">
    <property type="entry name" value="L-Ru-5P_3-Epase"/>
</dbReference>
<dbReference type="PATRIC" id="fig|1121865.3.peg.1363"/>
<dbReference type="GO" id="GO:0016861">
    <property type="term" value="F:intramolecular oxidoreductase activity, interconverting aldoses and ketoses"/>
    <property type="evidence" value="ECO:0007669"/>
    <property type="project" value="InterPro"/>
</dbReference>
<evidence type="ECO:0000313" key="4">
    <source>
        <dbReference type="EMBL" id="EOW80316.1"/>
    </source>
</evidence>
<dbReference type="GO" id="GO:0019852">
    <property type="term" value="P:L-ascorbic acid metabolic process"/>
    <property type="evidence" value="ECO:0007669"/>
    <property type="project" value="TreeGrafter"/>
</dbReference>